<dbReference type="EMBL" id="GBXM01050936">
    <property type="protein sequence ID" value="JAH57641.1"/>
    <property type="molecule type" value="Transcribed_RNA"/>
</dbReference>
<accession>A0A0E9TVN4</accession>
<reference evidence="1" key="2">
    <citation type="journal article" date="2015" name="Fish Shellfish Immunol.">
        <title>Early steps in the European eel (Anguilla anguilla)-Vibrio vulnificus interaction in the gills: Role of the RtxA13 toxin.</title>
        <authorList>
            <person name="Callol A."/>
            <person name="Pajuelo D."/>
            <person name="Ebbesson L."/>
            <person name="Teles M."/>
            <person name="MacKenzie S."/>
            <person name="Amaro C."/>
        </authorList>
    </citation>
    <scope>NUCLEOTIDE SEQUENCE</scope>
</reference>
<sequence>MTTLPKSPCRDMLHRHITALQHATLITQCKRQTKQMSDLPFCQTGNTAGRNDWIYLH</sequence>
<protein>
    <submittedName>
        <fullName evidence="1">Uncharacterized protein</fullName>
    </submittedName>
</protein>
<organism evidence="1">
    <name type="scientific">Anguilla anguilla</name>
    <name type="common">European freshwater eel</name>
    <name type="synonym">Muraena anguilla</name>
    <dbReference type="NCBI Taxonomy" id="7936"/>
    <lineage>
        <taxon>Eukaryota</taxon>
        <taxon>Metazoa</taxon>
        <taxon>Chordata</taxon>
        <taxon>Craniata</taxon>
        <taxon>Vertebrata</taxon>
        <taxon>Euteleostomi</taxon>
        <taxon>Actinopterygii</taxon>
        <taxon>Neopterygii</taxon>
        <taxon>Teleostei</taxon>
        <taxon>Anguilliformes</taxon>
        <taxon>Anguillidae</taxon>
        <taxon>Anguilla</taxon>
    </lineage>
</organism>
<name>A0A0E9TVN4_ANGAN</name>
<evidence type="ECO:0000313" key="1">
    <source>
        <dbReference type="EMBL" id="JAH57641.1"/>
    </source>
</evidence>
<reference evidence="1" key="1">
    <citation type="submission" date="2014-11" db="EMBL/GenBank/DDBJ databases">
        <authorList>
            <person name="Amaro Gonzalez C."/>
        </authorList>
    </citation>
    <scope>NUCLEOTIDE SEQUENCE</scope>
</reference>
<proteinExistence type="predicted"/>
<dbReference type="AlphaFoldDB" id="A0A0E9TVN4"/>